<proteinExistence type="predicted"/>
<gene>
    <name evidence="2" type="ORF">ACFPM4_05110</name>
</gene>
<reference evidence="3" key="1">
    <citation type="journal article" date="2019" name="Int. J. Syst. Evol. Microbiol.">
        <title>The Global Catalogue of Microorganisms (GCM) 10K type strain sequencing project: providing services to taxonomists for standard genome sequencing and annotation.</title>
        <authorList>
            <consortium name="The Broad Institute Genomics Platform"/>
            <consortium name="The Broad Institute Genome Sequencing Center for Infectious Disease"/>
            <person name="Wu L."/>
            <person name="Ma J."/>
        </authorList>
    </citation>
    <scope>NUCLEOTIDE SEQUENCE [LARGE SCALE GENOMIC DNA]</scope>
    <source>
        <strain evidence="3">CGMCC 1.12237</strain>
    </source>
</reference>
<accession>A0ABW0LE60</accession>
<evidence type="ECO:0000313" key="3">
    <source>
        <dbReference type="Proteomes" id="UP001596147"/>
    </source>
</evidence>
<feature type="domain" description="DUF58" evidence="1">
    <location>
        <begin position="184"/>
        <end position="347"/>
    </location>
</feature>
<name>A0ABW0LE60_9BACI</name>
<keyword evidence="3" id="KW-1185">Reference proteome</keyword>
<dbReference type="EMBL" id="JBHSMC010000003">
    <property type="protein sequence ID" value="MFC5464135.1"/>
    <property type="molecule type" value="Genomic_DNA"/>
</dbReference>
<protein>
    <submittedName>
        <fullName evidence="2">DUF58 domain-containing protein</fullName>
    </submittedName>
</protein>
<sequence length="365" mass="41655">MNIAWFIFTTFVVIGIQSFVFGKWGLRKVEYNRSFSERAVFEGEVVEMIDEVSNPKLLPVPWLRLESKIDPSLQFHQSAALDNEINSNAFHRTLFSLMPYQKVTRRQKLTCTKRGFYQFQTVSLSTGDIFGIDKTFTSVDSTAEIIVYPPLIKQEDLPLPAHSWLGEVIAKRWIIDDPFLTAGVRDYASGDPLNSINWKSTARTNRLQVTKKDFSADHHIMIYLNFNQTEDIWRPIVDEASMEETISYAASITQYAISKGIHIGFGCNSYIDKDDKQAISIDPANGKQQLTYLLETMAKLKIGTSTYFDYFLQAEVDKQIEGTDILIISNIMTEKMEELCKKLEANGNSVEVHSLHQDVLYKRAG</sequence>
<dbReference type="PANTHER" id="PTHR34351">
    <property type="entry name" value="SLR1927 PROTEIN-RELATED"/>
    <property type="match status" value="1"/>
</dbReference>
<dbReference type="PANTHER" id="PTHR34351:SF2">
    <property type="entry name" value="DUF58 DOMAIN-CONTAINING PROTEIN"/>
    <property type="match status" value="1"/>
</dbReference>
<dbReference type="InterPro" id="IPR002881">
    <property type="entry name" value="DUF58"/>
</dbReference>
<evidence type="ECO:0000259" key="1">
    <source>
        <dbReference type="Pfam" id="PF01882"/>
    </source>
</evidence>
<organism evidence="2 3">
    <name type="scientific">Lederbergia graminis</name>
    <dbReference type="NCBI Taxonomy" id="735518"/>
    <lineage>
        <taxon>Bacteria</taxon>
        <taxon>Bacillati</taxon>
        <taxon>Bacillota</taxon>
        <taxon>Bacilli</taxon>
        <taxon>Bacillales</taxon>
        <taxon>Bacillaceae</taxon>
        <taxon>Lederbergia</taxon>
    </lineage>
</organism>
<comment type="caution">
    <text evidence="2">The sequence shown here is derived from an EMBL/GenBank/DDBJ whole genome shotgun (WGS) entry which is preliminary data.</text>
</comment>
<dbReference type="Proteomes" id="UP001596147">
    <property type="component" value="Unassembled WGS sequence"/>
</dbReference>
<dbReference type="Pfam" id="PF01882">
    <property type="entry name" value="DUF58"/>
    <property type="match status" value="1"/>
</dbReference>
<evidence type="ECO:0000313" key="2">
    <source>
        <dbReference type="EMBL" id="MFC5464135.1"/>
    </source>
</evidence>
<dbReference type="RefSeq" id="WP_382348534.1">
    <property type="nucleotide sequence ID" value="NZ_JBHSMC010000003.1"/>
</dbReference>